<dbReference type="InterPro" id="IPR029068">
    <property type="entry name" value="Glyas_Bleomycin-R_OHBP_Dase"/>
</dbReference>
<dbReference type="Proteomes" id="UP000634134">
    <property type="component" value="Unassembled WGS sequence"/>
</dbReference>
<gene>
    <name evidence="2" type="ORF">IEE83_01650</name>
</gene>
<name>A0ABR9W546_9BACT</name>
<reference evidence="3" key="1">
    <citation type="submission" date="2023-07" db="EMBL/GenBank/DDBJ databases">
        <title>Dyadobacter sp. nov 'subterranea' isolated from contaminted grondwater.</title>
        <authorList>
            <person name="Szabo I."/>
            <person name="Al-Omari J."/>
            <person name="Szerdahelyi S.G."/>
            <person name="Rado J."/>
        </authorList>
    </citation>
    <scope>NUCLEOTIDE SEQUENCE [LARGE SCALE GENOMIC DNA]</scope>
    <source>
        <strain evidence="3">UP-52</strain>
    </source>
</reference>
<dbReference type="InterPro" id="IPR037523">
    <property type="entry name" value="VOC_core"/>
</dbReference>
<evidence type="ECO:0000313" key="3">
    <source>
        <dbReference type="Proteomes" id="UP000634134"/>
    </source>
</evidence>
<accession>A0ABR9W546</accession>
<proteinExistence type="predicted"/>
<evidence type="ECO:0000259" key="1">
    <source>
        <dbReference type="PROSITE" id="PS51819"/>
    </source>
</evidence>
<dbReference type="SUPFAM" id="SSF54593">
    <property type="entry name" value="Glyoxalase/Bleomycin resistance protein/Dihydroxybiphenyl dioxygenase"/>
    <property type="match status" value="1"/>
</dbReference>
<dbReference type="PROSITE" id="PS51819">
    <property type="entry name" value="VOC"/>
    <property type="match status" value="1"/>
</dbReference>
<dbReference type="EMBL" id="JACYGY010000001">
    <property type="protein sequence ID" value="MBE9460575.1"/>
    <property type="molecule type" value="Genomic_DNA"/>
</dbReference>
<protein>
    <submittedName>
        <fullName evidence="2">VOC family protein</fullName>
    </submittedName>
</protein>
<dbReference type="Pfam" id="PF00903">
    <property type="entry name" value="Glyoxalase"/>
    <property type="match status" value="1"/>
</dbReference>
<dbReference type="InterPro" id="IPR004360">
    <property type="entry name" value="Glyas_Fos-R_dOase_dom"/>
</dbReference>
<sequence length="136" mass="15909">MPKLTSAATILLVKDVIYSVNWYTNKLGFSNAEFYGNPAECAIIERDENYIMLSQADPELFKSHRKAVKKTNKIFFWVDDIEELYNEFRDKDANIGYELYLAPWGGKEFGINDPDEYDIFFGESFKVINPFCMFRL</sequence>
<comment type="caution">
    <text evidence="2">The sequence shown here is derived from an EMBL/GenBank/DDBJ whole genome shotgun (WGS) entry which is preliminary data.</text>
</comment>
<dbReference type="RefSeq" id="WP_194118903.1">
    <property type="nucleotide sequence ID" value="NZ_JACYGY010000001.1"/>
</dbReference>
<dbReference type="Gene3D" id="3.10.180.10">
    <property type="entry name" value="2,3-Dihydroxybiphenyl 1,2-Dioxygenase, domain 1"/>
    <property type="match status" value="1"/>
</dbReference>
<feature type="domain" description="VOC" evidence="1">
    <location>
        <begin position="3"/>
        <end position="124"/>
    </location>
</feature>
<organism evidence="2 3">
    <name type="scientific">Dyadobacter subterraneus</name>
    <dbReference type="NCBI Taxonomy" id="2773304"/>
    <lineage>
        <taxon>Bacteria</taxon>
        <taxon>Pseudomonadati</taxon>
        <taxon>Bacteroidota</taxon>
        <taxon>Cytophagia</taxon>
        <taxon>Cytophagales</taxon>
        <taxon>Spirosomataceae</taxon>
        <taxon>Dyadobacter</taxon>
    </lineage>
</organism>
<evidence type="ECO:0000313" key="2">
    <source>
        <dbReference type="EMBL" id="MBE9460575.1"/>
    </source>
</evidence>
<keyword evidence="3" id="KW-1185">Reference proteome</keyword>